<name>A0A930HKE0_9BACT</name>
<dbReference type="PROSITE" id="PS51257">
    <property type="entry name" value="PROKAR_LIPOPROTEIN"/>
    <property type="match status" value="1"/>
</dbReference>
<dbReference type="Proteomes" id="UP000771736">
    <property type="component" value="Unassembled WGS sequence"/>
</dbReference>
<sequence length="610" mass="65880">MKKIFFLSAICLATSMLTTSCSSELTDLPEQESAPAVETIPITVIAGTGEDTTTTRALLSEEAGKTSPWKWEANDKIQVITTNPSGSKVVTELKLKPSSAGKARGEFTGNIPKDNVTSGNTYRFYYVGKGTITATEAQTGKIEIDLSSQSGKLADLKKHCVLSGMGKIVVENSKADIEGAITLKNSFAIAHFAMSTADGTAITKIGLRGAGVYDAASVDLNTGEAVGTSEAGLEVDPDANIFFPNGATDFYIVFVPGAVAPAFDAYYAGSYSSVITTVPQAHNYAEENSFVYYKGSKAVFSVSDHQKVAITNGNMQYVMPVSTYTSKMKSNTLEPNAFIRKTFLEPIKLKGKLTTHAGYYRLAPEQWKLAMPKNVSGGGSYTYATVTVGGQKYISPETYRYFDTPSWGTIDNPTLLPYTSKLSWGTGVDTQYDFGNKLLVGNRKTRVLTSDEWGYLIPQNTSKSNNRIWIDGGTKVLKWARCFIDEDGNGSRGTNPAELRGYLIFPDNMTLEDAKKAFTKANPTFGSGNANNNPTTYEKIKNSGAVFIPLTAYRSPGNATLVQWGNHGNYFTSSYKNKGIIHALLKDGSHNTNDGSAPGQGCMSRLVQNL</sequence>
<evidence type="ECO:0000256" key="1">
    <source>
        <dbReference type="SAM" id="SignalP"/>
    </source>
</evidence>
<evidence type="ECO:0000313" key="2">
    <source>
        <dbReference type="EMBL" id="MBF1383343.1"/>
    </source>
</evidence>
<feature type="chain" id="PRO_5036806438" description="Fimbrillin-like protein" evidence="1">
    <location>
        <begin position="23"/>
        <end position="610"/>
    </location>
</feature>
<gene>
    <name evidence="2" type="ORF">HXN26_00580</name>
</gene>
<protein>
    <recommendedName>
        <fullName evidence="4">Fimbrillin-like protein</fullName>
    </recommendedName>
</protein>
<evidence type="ECO:0008006" key="4">
    <source>
        <dbReference type="Google" id="ProtNLM"/>
    </source>
</evidence>
<reference evidence="2" key="1">
    <citation type="submission" date="2020-04" db="EMBL/GenBank/DDBJ databases">
        <title>Deep metagenomics examines the oral microbiome during advanced dental caries in children, revealing novel taxa and co-occurrences with host molecules.</title>
        <authorList>
            <person name="Baker J.L."/>
            <person name="Morton J.T."/>
            <person name="Dinis M."/>
            <person name="Alvarez R."/>
            <person name="Tran N.C."/>
            <person name="Knight R."/>
            <person name="Edlund A."/>
        </authorList>
    </citation>
    <scope>NUCLEOTIDE SEQUENCE</scope>
    <source>
        <strain evidence="2">JCVI_44_bin.5</strain>
    </source>
</reference>
<feature type="signal peptide" evidence="1">
    <location>
        <begin position="1"/>
        <end position="22"/>
    </location>
</feature>
<dbReference type="AlphaFoldDB" id="A0A930HKE0"/>
<dbReference type="EMBL" id="JABZSJ010000001">
    <property type="protein sequence ID" value="MBF1383343.1"/>
    <property type="molecule type" value="Genomic_DNA"/>
</dbReference>
<organism evidence="2 3">
    <name type="scientific">Prevotella aurantiaca</name>
    <dbReference type="NCBI Taxonomy" id="596085"/>
    <lineage>
        <taxon>Bacteria</taxon>
        <taxon>Pseudomonadati</taxon>
        <taxon>Bacteroidota</taxon>
        <taxon>Bacteroidia</taxon>
        <taxon>Bacteroidales</taxon>
        <taxon>Prevotellaceae</taxon>
        <taxon>Prevotella</taxon>
    </lineage>
</organism>
<comment type="caution">
    <text evidence="2">The sequence shown here is derived from an EMBL/GenBank/DDBJ whole genome shotgun (WGS) entry which is preliminary data.</text>
</comment>
<dbReference type="RefSeq" id="WP_273158143.1">
    <property type="nucleotide sequence ID" value="NZ_JABZSJ010000001.1"/>
</dbReference>
<evidence type="ECO:0000313" key="3">
    <source>
        <dbReference type="Proteomes" id="UP000771736"/>
    </source>
</evidence>
<keyword evidence="1" id="KW-0732">Signal</keyword>
<accession>A0A930HKE0</accession>
<proteinExistence type="predicted"/>